<reference evidence="9 10" key="1">
    <citation type="submission" date="2017-04" db="EMBL/GenBank/DDBJ databases">
        <title>Bacillus krulwichiae AM31D Genome sequencing and assembly.</title>
        <authorList>
            <person name="Krulwich T.A."/>
            <person name="Anastor L."/>
            <person name="Ehrlich R."/>
            <person name="Ehrlich G.D."/>
            <person name="Janto B."/>
        </authorList>
    </citation>
    <scope>NUCLEOTIDE SEQUENCE [LARGE SCALE GENOMIC DNA]</scope>
    <source>
        <strain evidence="9 10">AM31D</strain>
    </source>
</reference>
<feature type="transmembrane region" description="Helical" evidence="7">
    <location>
        <begin position="21"/>
        <end position="45"/>
    </location>
</feature>
<evidence type="ECO:0000313" key="10">
    <source>
        <dbReference type="Proteomes" id="UP000193006"/>
    </source>
</evidence>
<evidence type="ECO:0000256" key="3">
    <source>
        <dbReference type="ARBA" id="ARBA00022475"/>
    </source>
</evidence>
<evidence type="ECO:0000256" key="6">
    <source>
        <dbReference type="ARBA" id="ARBA00023136"/>
    </source>
</evidence>
<dbReference type="PROSITE" id="PS50850">
    <property type="entry name" value="MFS"/>
    <property type="match status" value="1"/>
</dbReference>
<feature type="transmembrane region" description="Helical" evidence="7">
    <location>
        <begin position="316"/>
        <end position="336"/>
    </location>
</feature>
<comment type="subcellular location">
    <subcellularLocation>
        <location evidence="1">Cell membrane</location>
        <topology evidence="1">Multi-pass membrane protein</topology>
    </subcellularLocation>
</comment>
<keyword evidence="4 7" id="KW-0812">Transmembrane</keyword>
<dbReference type="Gene3D" id="1.20.1250.20">
    <property type="entry name" value="MFS general substrate transporter like domains"/>
    <property type="match status" value="1"/>
</dbReference>
<dbReference type="PANTHER" id="PTHR23513:SF6">
    <property type="entry name" value="MAJOR FACILITATOR SUPERFAMILY ASSOCIATED DOMAIN-CONTAINING PROTEIN"/>
    <property type="match status" value="1"/>
</dbReference>
<evidence type="ECO:0000256" key="4">
    <source>
        <dbReference type="ARBA" id="ARBA00022692"/>
    </source>
</evidence>
<feature type="transmembrane region" description="Helical" evidence="7">
    <location>
        <begin position="179"/>
        <end position="202"/>
    </location>
</feature>
<organism evidence="9 10">
    <name type="scientific">Halalkalibacter krulwichiae</name>
    <dbReference type="NCBI Taxonomy" id="199441"/>
    <lineage>
        <taxon>Bacteria</taxon>
        <taxon>Bacillati</taxon>
        <taxon>Bacillota</taxon>
        <taxon>Bacilli</taxon>
        <taxon>Bacillales</taxon>
        <taxon>Bacillaceae</taxon>
        <taxon>Halalkalibacter</taxon>
    </lineage>
</organism>
<evidence type="ECO:0000256" key="7">
    <source>
        <dbReference type="SAM" id="Phobius"/>
    </source>
</evidence>
<dbReference type="CDD" id="cd06173">
    <property type="entry name" value="MFS_MefA_like"/>
    <property type="match status" value="1"/>
</dbReference>
<name>A0A1X9MIH9_9BACI</name>
<feature type="transmembrane region" description="Helical" evidence="7">
    <location>
        <begin position="356"/>
        <end position="374"/>
    </location>
</feature>
<dbReference type="InterPro" id="IPR010290">
    <property type="entry name" value="TM_effector"/>
</dbReference>
<dbReference type="InterPro" id="IPR020846">
    <property type="entry name" value="MFS_dom"/>
</dbReference>
<dbReference type="RefSeq" id="WP_066158746.1">
    <property type="nucleotide sequence ID" value="NZ_CP020814.1"/>
</dbReference>
<dbReference type="AlphaFoldDB" id="A0A1X9MIH9"/>
<feature type="transmembrane region" description="Helical" evidence="7">
    <location>
        <begin position="84"/>
        <end position="105"/>
    </location>
</feature>
<feature type="transmembrane region" description="Helical" evidence="7">
    <location>
        <begin position="265"/>
        <end position="286"/>
    </location>
</feature>
<keyword evidence="10" id="KW-1185">Reference proteome</keyword>
<feature type="transmembrane region" description="Helical" evidence="7">
    <location>
        <begin position="380"/>
        <end position="400"/>
    </location>
</feature>
<sequence>MSLKSELSSSFQPFHYKQYRYLWIGQLTTVSAQMMDMITRSWLIYSMTQSALQLSFVMALQALPLLFFGLMGGVLADRFDRRKLLLISQITNFVVNMLMGILLVAGWLEVWMVYTTSLLAGTAMAVQQPARNSIIPATVPRKSLQDAIVLNSSTLNIGQAAGPAIGGFIIAGMGISSTFFLQAALFLISIWMTIQMSSMISIPPKKKKKESIVTSIAQGLRYVRRNEIILSLLLLATVPLFFGNPVQSVIPIFAEDILKVGADGAGILLGAMGIGTIVSTLLLITLPTIKKPGRIIVSSTIFYGLFLLLFAISTYFWLSVCFMFLAGVCLALFRTLNQSMIISNTENEYLGRVNSIYLLDRGMVPLGIILLGILSEYWTVVFGVGMMSVLCILVTLLTLIKSKALWRVEEKQSEETYASQ</sequence>
<dbReference type="KEGG" id="bkw:BkAM31D_23535"/>
<dbReference type="GO" id="GO:0022857">
    <property type="term" value="F:transmembrane transporter activity"/>
    <property type="evidence" value="ECO:0007669"/>
    <property type="project" value="InterPro"/>
</dbReference>
<dbReference type="Proteomes" id="UP000193006">
    <property type="component" value="Chromosome"/>
</dbReference>
<dbReference type="SUPFAM" id="SSF103473">
    <property type="entry name" value="MFS general substrate transporter"/>
    <property type="match status" value="1"/>
</dbReference>
<evidence type="ECO:0000259" key="8">
    <source>
        <dbReference type="PROSITE" id="PS50850"/>
    </source>
</evidence>
<evidence type="ECO:0000256" key="1">
    <source>
        <dbReference type="ARBA" id="ARBA00004651"/>
    </source>
</evidence>
<protein>
    <submittedName>
        <fullName evidence="9">Enterobactin exporter EntS</fullName>
    </submittedName>
</protein>
<dbReference type="EMBL" id="CP020814">
    <property type="protein sequence ID" value="ARK32604.1"/>
    <property type="molecule type" value="Genomic_DNA"/>
</dbReference>
<dbReference type="GO" id="GO:0005886">
    <property type="term" value="C:plasma membrane"/>
    <property type="evidence" value="ECO:0007669"/>
    <property type="project" value="UniProtKB-SubCell"/>
</dbReference>
<evidence type="ECO:0000256" key="2">
    <source>
        <dbReference type="ARBA" id="ARBA00022448"/>
    </source>
</evidence>
<keyword evidence="6 7" id="KW-0472">Membrane</keyword>
<keyword evidence="2" id="KW-0813">Transport</keyword>
<evidence type="ECO:0000313" key="9">
    <source>
        <dbReference type="EMBL" id="ARK32604.1"/>
    </source>
</evidence>
<proteinExistence type="predicted"/>
<dbReference type="Pfam" id="PF05977">
    <property type="entry name" value="MFS_3"/>
    <property type="match status" value="1"/>
</dbReference>
<dbReference type="PANTHER" id="PTHR23513">
    <property type="entry name" value="INTEGRAL MEMBRANE EFFLUX PROTEIN-RELATED"/>
    <property type="match status" value="1"/>
</dbReference>
<keyword evidence="5 7" id="KW-1133">Transmembrane helix</keyword>
<feature type="transmembrane region" description="Helical" evidence="7">
    <location>
        <begin position="293"/>
        <end position="310"/>
    </location>
</feature>
<feature type="transmembrane region" description="Helical" evidence="7">
    <location>
        <begin position="51"/>
        <end position="72"/>
    </location>
</feature>
<dbReference type="InterPro" id="IPR036259">
    <property type="entry name" value="MFS_trans_sf"/>
</dbReference>
<feature type="transmembrane region" description="Helical" evidence="7">
    <location>
        <begin position="228"/>
        <end position="253"/>
    </location>
</feature>
<keyword evidence="3" id="KW-1003">Cell membrane</keyword>
<accession>A0A1X9MIH9</accession>
<evidence type="ECO:0000256" key="5">
    <source>
        <dbReference type="ARBA" id="ARBA00022989"/>
    </source>
</evidence>
<gene>
    <name evidence="9" type="primary">entS</name>
    <name evidence="9" type="ORF">BkAM31D_23535</name>
</gene>
<feature type="domain" description="Major facilitator superfamily (MFS) profile" evidence="8">
    <location>
        <begin position="1"/>
        <end position="403"/>
    </location>
</feature>